<keyword evidence="2" id="KW-1133">Transmembrane helix</keyword>
<feature type="transmembrane region" description="Helical" evidence="2">
    <location>
        <begin position="130"/>
        <end position="148"/>
    </location>
</feature>
<reference evidence="3" key="1">
    <citation type="submission" date="2020-10" db="EMBL/GenBank/DDBJ databases">
        <authorList>
            <person name="Gilroy R."/>
        </authorList>
    </citation>
    <scope>NUCLEOTIDE SEQUENCE</scope>
    <source>
        <strain evidence="3">B1-3475</strain>
    </source>
</reference>
<name>A0A9D9MZ62_9BACT</name>
<proteinExistence type="predicted"/>
<feature type="transmembrane region" description="Helical" evidence="2">
    <location>
        <begin position="100"/>
        <end position="118"/>
    </location>
</feature>
<feature type="transmembrane region" description="Helical" evidence="2">
    <location>
        <begin position="203"/>
        <end position="226"/>
    </location>
</feature>
<evidence type="ECO:0000256" key="1">
    <source>
        <dbReference type="SAM" id="MobiDB-lite"/>
    </source>
</evidence>
<keyword evidence="2" id="KW-0812">Transmembrane</keyword>
<protein>
    <submittedName>
        <fullName evidence="3">DUF368 domain-containing protein</fullName>
    </submittedName>
</protein>
<comment type="caution">
    <text evidence="3">The sequence shown here is derived from an EMBL/GenBank/DDBJ whole genome shotgun (WGS) entry which is preliminary data.</text>
</comment>
<dbReference type="Pfam" id="PF04018">
    <property type="entry name" value="VCA0040-like"/>
    <property type="match status" value="1"/>
</dbReference>
<feature type="transmembrane region" description="Helical" evidence="2">
    <location>
        <begin position="297"/>
        <end position="321"/>
    </location>
</feature>
<gene>
    <name evidence="3" type="ORF">IAC08_02010</name>
</gene>
<reference evidence="3" key="2">
    <citation type="journal article" date="2021" name="PeerJ">
        <title>Extensive microbial diversity within the chicken gut microbiome revealed by metagenomics and culture.</title>
        <authorList>
            <person name="Gilroy R."/>
            <person name="Ravi A."/>
            <person name="Getino M."/>
            <person name="Pursley I."/>
            <person name="Horton D.L."/>
            <person name="Alikhan N.F."/>
            <person name="Baker D."/>
            <person name="Gharbi K."/>
            <person name="Hall N."/>
            <person name="Watson M."/>
            <person name="Adriaenssens E.M."/>
            <person name="Foster-Nyarko E."/>
            <person name="Jarju S."/>
            <person name="Secka A."/>
            <person name="Antonio M."/>
            <person name="Oren A."/>
            <person name="Chaudhuri R.R."/>
            <person name="La Ragione R."/>
            <person name="Hildebrand F."/>
            <person name="Pallen M.J."/>
        </authorList>
    </citation>
    <scope>NUCLEOTIDE SEQUENCE</scope>
    <source>
        <strain evidence="3">B1-3475</strain>
    </source>
</reference>
<feature type="compositionally biased region" description="Basic and acidic residues" evidence="1">
    <location>
        <begin position="334"/>
        <end position="352"/>
    </location>
</feature>
<accession>A0A9D9MZ62</accession>
<feature type="transmembrane region" description="Helical" evidence="2">
    <location>
        <begin position="154"/>
        <end position="182"/>
    </location>
</feature>
<feature type="region of interest" description="Disordered" evidence="1">
    <location>
        <begin position="327"/>
        <end position="352"/>
    </location>
</feature>
<feature type="transmembrane region" description="Helical" evidence="2">
    <location>
        <begin position="70"/>
        <end position="88"/>
    </location>
</feature>
<dbReference type="InterPro" id="IPR007163">
    <property type="entry name" value="VCA0040-like"/>
</dbReference>
<sequence>MKGFFKYLLVTVKGICMGAADVIPGVSGGTIAFMTGIYEDLVGSINSINATALKLLFTGKIRQFWKHINGNFLISLIIGILISILSLAKLMQYLLTYQPIQTWAFFFGLIVASSIFILKGVKKWKAKDYIMLVIGIVLGVAVCTLSPTQTPDGLWFIFICGAIAICAMILPGISGSFILLILGKYEYMMGTIADIVSGDGDAIDFLTIIIFVVGAAVGIIAFAKFLHWLLKHYHRETLLVMAGFIIGSLVKVWPWSNMETIIFSQFPELAAADALGINGALAAEEIARYSGMVDMHIGGAIVFALFGFVLVVAIELASTMITRHNPDEDLPIEDLPKENSKKEDLPEESSQK</sequence>
<dbReference type="Proteomes" id="UP000823617">
    <property type="component" value="Unassembled WGS sequence"/>
</dbReference>
<keyword evidence="2" id="KW-0472">Membrane</keyword>
<dbReference type="PANTHER" id="PTHR37308">
    <property type="entry name" value="INTEGRAL MEMBRANE PROTEIN"/>
    <property type="match status" value="1"/>
</dbReference>
<evidence type="ECO:0000256" key="2">
    <source>
        <dbReference type="SAM" id="Phobius"/>
    </source>
</evidence>
<evidence type="ECO:0000313" key="4">
    <source>
        <dbReference type="Proteomes" id="UP000823617"/>
    </source>
</evidence>
<dbReference type="AlphaFoldDB" id="A0A9D9MZ62"/>
<dbReference type="EMBL" id="JADIMK010000015">
    <property type="protein sequence ID" value="MBO8455164.1"/>
    <property type="molecule type" value="Genomic_DNA"/>
</dbReference>
<feature type="transmembrane region" description="Helical" evidence="2">
    <location>
        <begin position="238"/>
        <end position="256"/>
    </location>
</feature>
<evidence type="ECO:0000313" key="3">
    <source>
        <dbReference type="EMBL" id="MBO8455164.1"/>
    </source>
</evidence>
<dbReference type="PANTHER" id="PTHR37308:SF1">
    <property type="entry name" value="POLYPRENYL-PHOSPHATE TRANSPORTER"/>
    <property type="match status" value="1"/>
</dbReference>
<organism evidence="3 4">
    <name type="scientific">Candidatus Cryptobacteroides intestinigallinarum</name>
    <dbReference type="NCBI Taxonomy" id="2840767"/>
    <lineage>
        <taxon>Bacteria</taxon>
        <taxon>Pseudomonadati</taxon>
        <taxon>Bacteroidota</taxon>
        <taxon>Bacteroidia</taxon>
        <taxon>Bacteroidales</taxon>
        <taxon>Candidatus Cryptobacteroides</taxon>
    </lineage>
</organism>